<evidence type="ECO:0000313" key="14">
    <source>
        <dbReference type="EMBL" id="TMQ52632.1"/>
    </source>
</evidence>
<dbReference type="GO" id="GO:0016491">
    <property type="term" value="F:oxidoreductase activity"/>
    <property type="evidence" value="ECO:0007669"/>
    <property type="project" value="UniProtKB-KW"/>
</dbReference>
<keyword evidence="5" id="KW-0874">Quinone</keyword>
<evidence type="ECO:0000256" key="1">
    <source>
        <dbReference type="ARBA" id="ARBA00004141"/>
    </source>
</evidence>
<sequence length="399" mass="43507">MVLLAAAGVGLSAFLLQAHLTVLSGGLEEGFFCSGAGVWDCNAVAAHESASFLGLPVALWGLVYFALLLGLTIQALFLRDEDLKAVCALGTNLCTLGLLFDGYLGFVMVTQIRHVCLSCAGTYLINLLLVLGFWRRERALGAPLSWSRLLPSPGLARGGSDADYYRNALKTVMTSLTLLATAFTFFIGLVPVLEVEREERQEVGEFLAQMAGPPQVDMAVFDGRPSIGPRNAAVTVAVTGDFQCSFCRSLANHLEALRRRHPDKIRLIFVNFPVSSECNPRVREPVHEDACWLARAGECAAAQGRFWEYHDLAFQRIGFAAVRRENVLRRIGEAGVDPRRLRACLETPAPAEAVAEDIALAQRLGLMVTPTVVINGYVKKGSLLPWMLKTVVAFMLRRG</sequence>
<comment type="caution">
    <text evidence="14">The sequence shown here is derived from an EMBL/GenBank/DDBJ whole genome shotgun (WGS) entry which is preliminary data.</text>
</comment>
<keyword evidence="8" id="KW-0560">Oxidoreductase</keyword>
<keyword evidence="6" id="KW-0732">Signal</keyword>
<dbReference type="Gene3D" id="1.20.1440.130">
    <property type="entry name" value="VKOR domain"/>
    <property type="match status" value="1"/>
</dbReference>
<feature type="transmembrane region" description="Helical" evidence="12">
    <location>
        <begin position="57"/>
        <end position="78"/>
    </location>
</feature>
<dbReference type="PANTHER" id="PTHR13887:SF14">
    <property type="entry name" value="DISULFIDE BOND FORMATION PROTEIN D"/>
    <property type="match status" value="1"/>
</dbReference>
<evidence type="ECO:0000256" key="8">
    <source>
        <dbReference type="ARBA" id="ARBA00023002"/>
    </source>
</evidence>
<dbReference type="Pfam" id="PF13462">
    <property type="entry name" value="Thioredoxin_4"/>
    <property type="match status" value="1"/>
</dbReference>
<evidence type="ECO:0000259" key="13">
    <source>
        <dbReference type="SMART" id="SM00756"/>
    </source>
</evidence>
<dbReference type="SMART" id="SM00756">
    <property type="entry name" value="VKc"/>
    <property type="match status" value="1"/>
</dbReference>
<feature type="transmembrane region" description="Helical" evidence="12">
    <location>
        <begin position="85"/>
        <end position="106"/>
    </location>
</feature>
<reference evidence="14 15" key="1">
    <citation type="journal article" date="2019" name="Nat. Microbiol.">
        <title>Mediterranean grassland soil C-N compound turnover is dependent on rainfall and depth, and is mediated by genomically divergent microorganisms.</title>
        <authorList>
            <person name="Diamond S."/>
            <person name="Andeer P.F."/>
            <person name="Li Z."/>
            <person name="Crits-Christoph A."/>
            <person name="Burstein D."/>
            <person name="Anantharaman K."/>
            <person name="Lane K.R."/>
            <person name="Thomas B.C."/>
            <person name="Pan C."/>
            <person name="Northen T.R."/>
            <person name="Banfield J.F."/>
        </authorList>
    </citation>
    <scope>NUCLEOTIDE SEQUENCE [LARGE SCALE GENOMIC DNA]</scope>
    <source>
        <strain evidence="14">WS_3</strain>
    </source>
</reference>
<dbReference type="AlphaFoldDB" id="A0A538SMP2"/>
<evidence type="ECO:0000256" key="12">
    <source>
        <dbReference type="SAM" id="Phobius"/>
    </source>
</evidence>
<proteinExistence type="inferred from homology"/>
<evidence type="ECO:0000256" key="6">
    <source>
        <dbReference type="ARBA" id="ARBA00022729"/>
    </source>
</evidence>
<evidence type="ECO:0000313" key="15">
    <source>
        <dbReference type="Proteomes" id="UP000320184"/>
    </source>
</evidence>
<dbReference type="Pfam" id="PF07884">
    <property type="entry name" value="VKOR"/>
    <property type="match status" value="1"/>
</dbReference>
<comment type="subcellular location">
    <subcellularLocation>
        <location evidence="1">Membrane</location>
        <topology evidence="1">Multi-pass membrane protein</topology>
    </subcellularLocation>
</comment>
<dbReference type="GO" id="GO:0048038">
    <property type="term" value="F:quinone binding"/>
    <property type="evidence" value="ECO:0007669"/>
    <property type="project" value="UniProtKB-KW"/>
</dbReference>
<name>A0A538SMP2_UNCEI</name>
<gene>
    <name evidence="14" type="ORF">E6K73_02540</name>
</gene>
<keyword evidence="9 12" id="KW-0472">Membrane</keyword>
<keyword evidence="7 12" id="KW-1133">Transmembrane helix</keyword>
<dbReference type="Proteomes" id="UP000320184">
    <property type="component" value="Unassembled WGS sequence"/>
</dbReference>
<dbReference type="InterPro" id="IPR012336">
    <property type="entry name" value="Thioredoxin-like_fold"/>
</dbReference>
<accession>A0A538SMP2</accession>
<dbReference type="InterPro" id="IPR012932">
    <property type="entry name" value="VKOR"/>
</dbReference>
<dbReference type="PANTHER" id="PTHR13887">
    <property type="entry name" value="GLUTATHIONE S-TRANSFERASE KAPPA"/>
    <property type="match status" value="1"/>
</dbReference>
<dbReference type="GO" id="GO:0016020">
    <property type="term" value="C:membrane"/>
    <property type="evidence" value="ECO:0007669"/>
    <property type="project" value="UniProtKB-SubCell"/>
</dbReference>
<evidence type="ECO:0000256" key="4">
    <source>
        <dbReference type="ARBA" id="ARBA00022692"/>
    </source>
</evidence>
<dbReference type="Gene3D" id="3.40.30.10">
    <property type="entry name" value="Glutaredoxin"/>
    <property type="match status" value="1"/>
</dbReference>
<feature type="transmembrane region" description="Helical" evidence="12">
    <location>
        <begin position="172"/>
        <end position="193"/>
    </location>
</feature>
<organism evidence="14 15">
    <name type="scientific">Eiseniibacteriota bacterium</name>
    <dbReference type="NCBI Taxonomy" id="2212470"/>
    <lineage>
        <taxon>Bacteria</taxon>
        <taxon>Candidatus Eiseniibacteriota</taxon>
    </lineage>
</organism>
<evidence type="ECO:0000256" key="10">
    <source>
        <dbReference type="ARBA" id="ARBA00023157"/>
    </source>
</evidence>
<feature type="transmembrane region" description="Helical" evidence="12">
    <location>
        <begin position="112"/>
        <end position="134"/>
    </location>
</feature>
<evidence type="ECO:0000256" key="7">
    <source>
        <dbReference type="ARBA" id="ARBA00022989"/>
    </source>
</evidence>
<evidence type="ECO:0000256" key="9">
    <source>
        <dbReference type="ARBA" id="ARBA00023136"/>
    </source>
</evidence>
<dbReference type="InterPro" id="IPR038354">
    <property type="entry name" value="VKOR_sf"/>
</dbReference>
<dbReference type="SUPFAM" id="SSF52833">
    <property type="entry name" value="Thioredoxin-like"/>
    <property type="match status" value="1"/>
</dbReference>
<keyword evidence="10" id="KW-1015">Disulfide bond</keyword>
<keyword evidence="4 12" id="KW-0812">Transmembrane</keyword>
<dbReference type="EMBL" id="VBOT01000030">
    <property type="protein sequence ID" value="TMQ52632.1"/>
    <property type="molecule type" value="Genomic_DNA"/>
</dbReference>
<protein>
    <recommendedName>
        <fullName evidence="13">Vitamin K epoxide reductase domain-containing protein</fullName>
    </recommendedName>
</protein>
<evidence type="ECO:0000256" key="5">
    <source>
        <dbReference type="ARBA" id="ARBA00022719"/>
    </source>
</evidence>
<evidence type="ECO:0000256" key="11">
    <source>
        <dbReference type="ARBA" id="ARBA00023284"/>
    </source>
</evidence>
<comment type="similarity">
    <text evidence="3">Belongs to the VKOR family.</text>
</comment>
<feature type="domain" description="Vitamin K epoxide reductase" evidence="13">
    <location>
        <begin position="1"/>
        <end position="137"/>
    </location>
</feature>
<keyword evidence="11" id="KW-0676">Redox-active center</keyword>
<dbReference type="InterPro" id="IPR036249">
    <property type="entry name" value="Thioredoxin-like_sf"/>
</dbReference>
<evidence type="ECO:0000256" key="3">
    <source>
        <dbReference type="ARBA" id="ARBA00006214"/>
    </source>
</evidence>
<comment type="similarity">
    <text evidence="2">Belongs to the thioredoxin family. DsbA subfamily.</text>
</comment>
<evidence type="ECO:0000256" key="2">
    <source>
        <dbReference type="ARBA" id="ARBA00005791"/>
    </source>
</evidence>